<organism evidence="2 3">
    <name type="scientific">Mumia zhuanghuii</name>
    <dbReference type="NCBI Taxonomy" id="2585211"/>
    <lineage>
        <taxon>Bacteria</taxon>
        <taxon>Bacillati</taxon>
        <taxon>Actinomycetota</taxon>
        <taxon>Actinomycetes</taxon>
        <taxon>Propionibacteriales</taxon>
        <taxon>Nocardioidaceae</taxon>
        <taxon>Mumia</taxon>
    </lineage>
</organism>
<evidence type="ECO:0000256" key="1">
    <source>
        <dbReference type="SAM" id="Phobius"/>
    </source>
</evidence>
<keyword evidence="1" id="KW-1133">Transmembrane helix</keyword>
<evidence type="ECO:0000313" key="3">
    <source>
        <dbReference type="Proteomes" id="UP000307768"/>
    </source>
</evidence>
<feature type="transmembrane region" description="Helical" evidence="1">
    <location>
        <begin position="90"/>
        <end position="109"/>
    </location>
</feature>
<feature type="transmembrane region" description="Helical" evidence="1">
    <location>
        <begin position="41"/>
        <end position="58"/>
    </location>
</feature>
<sequence length="194" mass="20432">MLDSYFRETPMAGVGIVVALSVATALAAASVRTAYAAPVRVWVYVAGLGTFVAVTMLPDSLSHGWHWRSPLDLSLAEPRWDAFVTGVDSATLNVWLGLPLGIGAVLLALDRHRWWPVVVAVLAPCVAEWWQAVMPSGRHGMSGEDLANNLVGIGVGAVVGVLLHLALVRAERRWGSDAGASRAGESTGPGSDDV</sequence>
<accession>A0A5Q6S321</accession>
<evidence type="ECO:0008006" key="4">
    <source>
        <dbReference type="Google" id="ProtNLM"/>
    </source>
</evidence>
<feature type="transmembrane region" description="Helical" evidence="1">
    <location>
        <begin position="12"/>
        <end position="29"/>
    </location>
</feature>
<reference evidence="2 3" key="1">
    <citation type="submission" date="2019-09" db="EMBL/GenBank/DDBJ databases">
        <title>Mumia zhuanghuii sp. nov. isolated from the intestinal contents of plateau pika (Ochotona curzoniae) in the Qinghai-Tibet plateau of China.</title>
        <authorList>
            <person name="Tian Z."/>
        </authorList>
    </citation>
    <scope>NUCLEOTIDE SEQUENCE [LARGE SCALE GENOMIC DNA]</scope>
    <source>
        <strain evidence="3">350</strain>
    </source>
</reference>
<gene>
    <name evidence="2" type="ORF">FE697_001895</name>
</gene>
<comment type="caution">
    <text evidence="2">The sequence shown here is derived from an EMBL/GenBank/DDBJ whole genome shotgun (WGS) entry which is preliminary data.</text>
</comment>
<evidence type="ECO:0000313" key="2">
    <source>
        <dbReference type="EMBL" id="KAA1424700.1"/>
    </source>
</evidence>
<keyword evidence="1" id="KW-0472">Membrane</keyword>
<name>A0A5Q6S321_9ACTN</name>
<keyword evidence="1" id="KW-0812">Transmembrane</keyword>
<dbReference type="EMBL" id="VDFQ02000001">
    <property type="protein sequence ID" value="KAA1424700.1"/>
    <property type="molecule type" value="Genomic_DNA"/>
</dbReference>
<protein>
    <recommendedName>
        <fullName evidence="4">VanZ-like domain-containing protein</fullName>
    </recommendedName>
</protein>
<feature type="transmembrane region" description="Helical" evidence="1">
    <location>
        <begin position="150"/>
        <end position="168"/>
    </location>
</feature>
<dbReference type="RefSeq" id="WP_149767748.1">
    <property type="nucleotide sequence ID" value="NZ_VDFQ02000001.1"/>
</dbReference>
<dbReference type="AlphaFoldDB" id="A0A5Q6S321"/>
<feature type="transmembrane region" description="Helical" evidence="1">
    <location>
        <begin position="114"/>
        <end position="130"/>
    </location>
</feature>
<dbReference type="OrthoDB" id="9858041at2"/>
<proteinExistence type="predicted"/>
<dbReference type="Proteomes" id="UP000307768">
    <property type="component" value="Unassembled WGS sequence"/>
</dbReference>